<evidence type="ECO:0000256" key="5">
    <source>
        <dbReference type="ARBA" id="ARBA00016178"/>
    </source>
</evidence>
<dbReference type="GeneID" id="105169381"/>
<dbReference type="InterPro" id="IPR041298">
    <property type="entry name" value="UBZ3"/>
</dbReference>
<keyword evidence="16" id="KW-0238">DNA-binding</keyword>
<keyword evidence="6" id="KW-0515">Mutator protein</keyword>
<dbReference type="InterPro" id="IPR043502">
    <property type="entry name" value="DNA/RNA_pol_sf"/>
</dbReference>
<dbReference type="InterPro" id="IPR043128">
    <property type="entry name" value="Rev_trsase/Diguanyl_cyclase"/>
</dbReference>
<dbReference type="Gene3D" id="3.30.1490.100">
    <property type="entry name" value="DNA polymerase, Y-family, little finger domain"/>
    <property type="match status" value="1"/>
</dbReference>
<dbReference type="RefSeq" id="XP_020551944.1">
    <property type="nucleotide sequence ID" value="XM_020696285.1"/>
</dbReference>
<feature type="region of interest" description="Disordered" evidence="20">
    <location>
        <begin position="625"/>
        <end position="664"/>
    </location>
</feature>
<evidence type="ECO:0000256" key="6">
    <source>
        <dbReference type="ARBA" id="ARBA00022457"/>
    </source>
</evidence>
<evidence type="ECO:0000256" key="10">
    <source>
        <dbReference type="ARBA" id="ARBA00022723"/>
    </source>
</evidence>
<sequence>MEESEKSSTENDPARPWQSYNTVYTIAKAGMEGVDKEKVQRIVYEMSKGSKYFENEEKKEVYMKQKIESMRAQLAKLTAVDISRYQKFADKRIVELEATRDLSRIWLHVDMDAFYAAVETLSDPSLKGKPMAVGSMSMISTANYEARKFGVRAAMPGFIARKLCPKLIFVPTDFKKYTYYSDLTRQVFQRYDPNFLAASLDEAYLDITNFCNEKGMTGAEVAEELRESVHKETGLTCSAGVAPNRLLAKVCSDINKPNGQFVLPNERMAVMTFISSLPIRKIGGIGKVTENILKGIFGITTCEEMLQKSNFICALFSRTSADFFLSVGLGLGRTDTPQVTQRKSMSNERTFSPTDDEALFLQKLVDLSENLASDLKKEGLCGRTLTLKLKTSCFEVRTRAVTLPDNICSSEDILKHATKLLKAELPASLRLMGLRMSHFNESKKGVASDPKQRTLSNFIVTEDASGRVSESNIYDDNTLSIDRETSFSSDAHAPCESFDFMDTHQMLDVDPTDKRHGRDEAETGVDNHDVVRDAANPPYPIGAGEVVVRDSSPGLLEETSLDLLGRVVSCTDEEPASLLNPKEPFFWLNDYQCSVCGIELPPSFVEERQEHFDFHLAERLQDEESNNLNRVLKPKQRFTHKDQVSESRQRKKQKASPSDGKHIPIDMFFAKTSQNF</sequence>
<dbReference type="Pfam" id="PF18439">
    <property type="entry name" value="zf_UBZ"/>
    <property type="match status" value="1"/>
</dbReference>
<dbReference type="FunFam" id="3.30.1490.100:FF:000004">
    <property type="entry name" value="DNA polymerase IV"/>
    <property type="match status" value="1"/>
</dbReference>
<dbReference type="InterPro" id="IPR050116">
    <property type="entry name" value="DNA_polymerase-Y"/>
</dbReference>
<dbReference type="GO" id="GO:0008270">
    <property type="term" value="F:zinc ion binding"/>
    <property type="evidence" value="ECO:0007669"/>
    <property type="project" value="UniProtKB-KW"/>
</dbReference>
<dbReference type="GO" id="GO:0003684">
    <property type="term" value="F:damaged DNA binding"/>
    <property type="evidence" value="ECO:0007669"/>
    <property type="project" value="InterPro"/>
</dbReference>
<keyword evidence="10" id="KW-0479">Metal-binding</keyword>
<dbReference type="GO" id="GO:0042276">
    <property type="term" value="P:error-prone translesion synthesis"/>
    <property type="evidence" value="ECO:0007669"/>
    <property type="project" value="TreeGrafter"/>
</dbReference>
<dbReference type="InterPro" id="IPR022880">
    <property type="entry name" value="DNApol_IV"/>
</dbReference>
<dbReference type="Pfam" id="PF11799">
    <property type="entry name" value="IMS_C"/>
    <property type="match status" value="1"/>
</dbReference>
<dbReference type="PROSITE" id="PS50173">
    <property type="entry name" value="UMUC"/>
    <property type="match status" value="1"/>
</dbReference>
<evidence type="ECO:0000256" key="2">
    <source>
        <dbReference type="ARBA" id="ARBA00004123"/>
    </source>
</evidence>
<keyword evidence="14" id="KW-0460">Magnesium</keyword>
<comment type="catalytic activity">
    <reaction evidence="19">
        <text>DNA(n) + a 2'-deoxyribonucleoside 5'-triphosphate = DNA(n+1) + diphosphate</text>
        <dbReference type="Rhea" id="RHEA:22508"/>
        <dbReference type="Rhea" id="RHEA-COMP:17339"/>
        <dbReference type="Rhea" id="RHEA-COMP:17340"/>
        <dbReference type="ChEBI" id="CHEBI:33019"/>
        <dbReference type="ChEBI" id="CHEBI:61560"/>
        <dbReference type="ChEBI" id="CHEBI:173112"/>
        <dbReference type="EC" id="2.7.7.7"/>
    </reaction>
</comment>
<accession>A0A8M8V6F8</accession>
<dbReference type="Gene3D" id="1.10.150.810">
    <property type="match status" value="2"/>
</dbReference>
<dbReference type="InterPro" id="IPR001126">
    <property type="entry name" value="UmuC"/>
</dbReference>
<dbReference type="Gene3D" id="3.40.1170.60">
    <property type="match status" value="1"/>
</dbReference>
<feature type="compositionally biased region" description="Basic and acidic residues" evidence="20">
    <location>
        <begin position="639"/>
        <end position="648"/>
    </location>
</feature>
<dbReference type="FunFam" id="3.30.70.270:FF:000014">
    <property type="entry name" value="DNA polymerase kappa subunit"/>
    <property type="match status" value="1"/>
</dbReference>
<evidence type="ECO:0000259" key="21">
    <source>
        <dbReference type="PROSITE" id="PS50173"/>
    </source>
</evidence>
<name>A0A8M8V6F8_SESIN</name>
<dbReference type="PANTHER" id="PTHR11076:SF33">
    <property type="entry name" value="DNA POLYMERASE KAPPA"/>
    <property type="match status" value="1"/>
</dbReference>
<evidence type="ECO:0000256" key="13">
    <source>
        <dbReference type="ARBA" id="ARBA00022833"/>
    </source>
</evidence>
<dbReference type="KEGG" id="sind:105169381"/>
<evidence type="ECO:0000256" key="18">
    <source>
        <dbReference type="ARBA" id="ARBA00023242"/>
    </source>
</evidence>
<keyword evidence="23" id="KW-1185">Reference proteome</keyword>
<keyword evidence="8" id="KW-0548">Nucleotidyltransferase</keyword>
<dbReference type="GO" id="GO:0006281">
    <property type="term" value="P:DNA repair"/>
    <property type="evidence" value="ECO:0007669"/>
    <property type="project" value="UniProtKB-KW"/>
</dbReference>
<keyword evidence="13" id="KW-0862">Zinc</keyword>
<dbReference type="AlphaFoldDB" id="A0A8M8V6F8"/>
<evidence type="ECO:0000256" key="1">
    <source>
        <dbReference type="ARBA" id="ARBA00001946"/>
    </source>
</evidence>
<dbReference type="SUPFAM" id="SSF100879">
    <property type="entry name" value="Lesion bypass DNA polymerase (Y-family), little finger domain"/>
    <property type="match status" value="1"/>
</dbReference>
<evidence type="ECO:0000256" key="20">
    <source>
        <dbReference type="SAM" id="MobiDB-lite"/>
    </source>
</evidence>
<dbReference type="PROSITE" id="PS51907">
    <property type="entry name" value="ZF_UBZ3"/>
    <property type="match status" value="1"/>
</dbReference>
<dbReference type="FunFam" id="1.10.150.810:FF:000001">
    <property type="entry name" value="DNA polymerase kappa"/>
    <property type="match status" value="1"/>
</dbReference>
<dbReference type="FunFam" id="1.10.150.810:FF:000003">
    <property type="entry name" value="DNA polymerase kappa subunit"/>
    <property type="match status" value="1"/>
</dbReference>
<evidence type="ECO:0000313" key="24">
    <source>
        <dbReference type="RefSeq" id="XP_020551944.1"/>
    </source>
</evidence>
<dbReference type="OrthoDB" id="1747274at2759"/>
<proteinExistence type="inferred from homology"/>
<keyword evidence="12" id="KW-0863">Zinc-finger</keyword>
<reference evidence="24" key="1">
    <citation type="submission" date="2025-08" db="UniProtKB">
        <authorList>
            <consortium name="RefSeq"/>
        </authorList>
    </citation>
    <scope>IDENTIFICATION</scope>
</reference>
<evidence type="ECO:0000313" key="23">
    <source>
        <dbReference type="Proteomes" id="UP000504604"/>
    </source>
</evidence>
<evidence type="ECO:0000256" key="17">
    <source>
        <dbReference type="ARBA" id="ARBA00023204"/>
    </source>
</evidence>
<evidence type="ECO:0000256" key="3">
    <source>
        <dbReference type="ARBA" id="ARBA00010945"/>
    </source>
</evidence>
<evidence type="ECO:0000256" key="16">
    <source>
        <dbReference type="ARBA" id="ARBA00023125"/>
    </source>
</evidence>
<evidence type="ECO:0000256" key="7">
    <source>
        <dbReference type="ARBA" id="ARBA00022679"/>
    </source>
</evidence>
<dbReference type="NCBIfam" id="NF002677">
    <property type="entry name" value="PRK02406.1"/>
    <property type="match status" value="1"/>
</dbReference>
<evidence type="ECO:0000256" key="8">
    <source>
        <dbReference type="ARBA" id="ARBA00022695"/>
    </source>
</evidence>
<dbReference type="InterPro" id="IPR036775">
    <property type="entry name" value="DNA_pol_Y-fam_lit_finger_sf"/>
</dbReference>
<dbReference type="FunFam" id="3.40.1170.60:FF:000002">
    <property type="entry name" value="Polymerase (DNA directed) kappa"/>
    <property type="match status" value="1"/>
</dbReference>
<comment type="similarity">
    <text evidence="3">Belongs to the DNA polymerase type-Y family.</text>
</comment>
<dbReference type="InterPro" id="IPR017961">
    <property type="entry name" value="DNA_pol_Y-fam_little_finger"/>
</dbReference>
<dbReference type="GO" id="GO:0005634">
    <property type="term" value="C:nucleus"/>
    <property type="evidence" value="ECO:0007669"/>
    <property type="project" value="UniProtKB-SubCell"/>
</dbReference>
<evidence type="ECO:0000256" key="12">
    <source>
        <dbReference type="ARBA" id="ARBA00022771"/>
    </source>
</evidence>
<dbReference type="SUPFAM" id="SSF56672">
    <property type="entry name" value="DNA/RNA polymerases"/>
    <property type="match status" value="1"/>
</dbReference>
<comment type="subcellular location">
    <subcellularLocation>
        <location evidence="2">Nucleus</location>
    </subcellularLocation>
</comment>
<dbReference type="Gene3D" id="3.30.70.270">
    <property type="match status" value="1"/>
</dbReference>
<dbReference type="PIRSF" id="PIRSF036603">
    <property type="entry name" value="DPol_eta"/>
    <property type="match status" value="1"/>
</dbReference>
<dbReference type="HAMAP" id="MF_01113">
    <property type="entry name" value="DNApol_IV"/>
    <property type="match status" value="1"/>
</dbReference>
<comment type="cofactor">
    <cofactor evidence="1">
        <name>Mg(2+)</name>
        <dbReference type="ChEBI" id="CHEBI:18420"/>
    </cofactor>
</comment>
<gene>
    <name evidence="24" type="primary">LOC105169381</name>
</gene>
<protein>
    <recommendedName>
        <fullName evidence="5">DNA polymerase kappa</fullName>
        <ecNumber evidence="4">2.7.7.7</ecNumber>
    </recommendedName>
</protein>
<evidence type="ECO:0000259" key="22">
    <source>
        <dbReference type="PROSITE" id="PS51907"/>
    </source>
</evidence>
<evidence type="ECO:0000256" key="4">
    <source>
        <dbReference type="ARBA" id="ARBA00012417"/>
    </source>
</evidence>
<keyword evidence="11" id="KW-0227">DNA damage</keyword>
<dbReference type="CDD" id="cd03586">
    <property type="entry name" value="PolY_Pol_IV_kappa"/>
    <property type="match status" value="1"/>
</dbReference>
<keyword evidence="17" id="KW-0234">DNA repair</keyword>
<dbReference type="Pfam" id="PF00817">
    <property type="entry name" value="IMS"/>
    <property type="match status" value="1"/>
</dbReference>
<evidence type="ECO:0000256" key="19">
    <source>
        <dbReference type="ARBA" id="ARBA00049244"/>
    </source>
</evidence>
<dbReference type="GO" id="GO:0006260">
    <property type="term" value="P:DNA replication"/>
    <property type="evidence" value="ECO:0007669"/>
    <property type="project" value="UniProtKB-KW"/>
</dbReference>
<keyword evidence="9" id="KW-0235">DNA replication</keyword>
<dbReference type="GO" id="GO:0003887">
    <property type="term" value="F:DNA-directed DNA polymerase activity"/>
    <property type="evidence" value="ECO:0007669"/>
    <property type="project" value="UniProtKB-KW"/>
</dbReference>
<dbReference type="PANTHER" id="PTHR11076">
    <property type="entry name" value="DNA REPAIR POLYMERASE UMUC / TRANSFERASE FAMILY MEMBER"/>
    <property type="match status" value="1"/>
</dbReference>
<dbReference type="Proteomes" id="UP000504604">
    <property type="component" value="Linkage group LG8"/>
</dbReference>
<dbReference type="EC" id="2.7.7.7" evidence="4"/>
<feature type="domain" description="UBZ3-type" evidence="22">
    <location>
        <begin position="586"/>
        <end position="623"/>
    </location>
</feature>
<keyword evidence="18" id="KW-0539">Nucleus</keyword>
<keyword evidence="15" id="KW-0239">DNA-directed DNA polymerase</keyword>
<evidence type="ECO:0000256" key="9">
    <source>
        <dbReference type="ARBA" id="ARBA00022705"/>
    </source>
</evidence>
<keyword evidence="7" id="KW-0808">Transferase</keyword>
<evidence type="ECO:0000256" key="15">
    <source>
        <dbReference type="ARBA" id="ARBA00022932"/>
    </source>
</evidence>
<evidence type="ECO:0000256" key="11">
    <source>
        <dbReference type="ARBA" id="ARBA00022763"/>
    </source>
</evidence>
<evidence type="ECO:0000256" key="14">
    <source>
        <dbReference type="ARBA" id="ARBA00022842"/>
    </source>
</evidence>
<feature type="domain" description="UmuC" evidence="21">
    <location>
        <begin position="106"/>
        <end position="286"/>
    </location>
</feature>
<organism evidence="23 24">
    <name type="scientific">Sesamum indicum</name>
    <name type="common">Oriental sesame</name>
    <name type="synonym">Sesamum orientale</name>
    <dbReference type="NCBI Taxonomy" id="4182"/>
    <lineage>
        <taxon>Eukaryota</taxon>
        <taxon>Viridiplantae</taxon>
        <taxon>Streptophyta</taxon>
        <taxon>Embryophyta</taxon>
        <taxon>Tracheophyta</taxon>
        <taxon>Spermatophyta</taxon>
        <taxon>Magnoliopsida</taxon>
        <taxon>eudicotyledons</taxon>
        <taxon>Gunneridae</taxon>
        <taxon>Pentapetalae</taxon>
        <taxon>asterids</taxon>
        <taxon>lamiids</taxon>
        <taxon>Lamiales</taxon>
        <taxon>Pedaliaceae</taxon>
        <taxon>Sesamum</taxon>
    </lineage>
</organism>